<evidence type="ECO:0000313" key="1">
    <source>
        <dbReference type="EMBL" id="EKG09730.1"/>
    </source>
</evidence>
<sequence>MRVKTPQPTPLKKFSVTTKCYLTLFPRPKEIEFRRRESNPGLAGTCIKFYSRTAVHPRTVSGFGPSVGLQDLRHHSGEMLAMARNNETSRGVLRTGERVRGINSWKVYTQSSISRSELHES</sequence>
<name>K2RZ51_MACPH</name>
<dbReference type="Proteomes" id="UP000007129">
    <property type="component" value="Unassembled WGS sequence"/>
</dbReference>
<dbReference type="InParanoid" id="K2RZ51"/>
<evidence type="ECO:0000313" key="2">
    <source>
        <dbReference type="Proteomes" id="UP000007129"/>
    </source>
</evidence>
<gene>
    <name evidence="1" type="ORF">MPH_13162</name>
</gene>
<accession>K2RZ51</accession>
<protein>
    <submittedName>
        <fullName evidence="1">Kinetochore Mis14</fullName>
    </submittedName>
</protein>
<dbReference type="AlphaFoldDB" id="K2RZ51"/>
<comment type="caution">
    <text evidence="1">The sequence shown here is derived from an EMBL/GenBank/DDBJ whole genome shotgun (WGS) entry which is preliminary data.</text>
</comment>
<dbReference type="EMBL" id="AHHD01000569">
    <property type="protein sequence ID" value="EKG09730.1"/>
    <property type="molecule type" value="Genomic_DNA"/>
</dbReference>
<dbReference type="VEuPathDB" id="FungiDB:MPH_13162"/>
<dbReference type="HOGENOM" id="CLU_2038502_0_0_1"/>
<organism evidence="1 2">
    <name type="scientific">Macrophomina phaseolina (strain MS6)</name>
    <name type="common">Charcoal rot fungus</name>
    <dbReference type="NCBI Taxonomy" id="1126212"/>
    <lineage>
        <taxon>Eukaryota</taxon>
        <taxon>Fungi</taxon>
        <taxon>Dikarya</taxon>
        <taxon>Ascomycota</taxon>
        <taxon>Pezizomycotina</taxon>
        <taxon>Dothideomycetes</taxon>
        <taxon>Dothideomycetes incertae sedis</taxon>
        <taxon>Botryosphaeriales</taxon>
        <taxon>Botryosphaeriaceae</taxon>
        <taxon>Macrophomina</taxon>
    </lineage>
</organism>
<proteinExistence type="predicted"/>
<reference evidence="1 2" key="1">
    <citation type="journal article" date="2012" name="BMC Genomics">
        <title>Tools to kill: Genome of one of the most destructive plant pathogenic fungi Macrophomina phaseolina.</title>
        <authorList>
            <person name="Islam M.S."/>
            <person name="Haque M.S."/>
            <person name="Islam M.M."/>
            <person name="Emdad E.M."/>
            <person name="Halim A."/>
            <person name="Hossen Q.M.M."/>
            <person name="Hossain M.Z."/>
            <person name="Ahmed B."/>
            <person name="Rahim S."/>
            <person name="Rahman M.S."/>
            <person name="Alam M.M."/>
            <person name="Hou S."/>
            <person name="Wan X."/>
            <person name="Saito J.A."/>
            <person name="Alam M."/>
        </authorList>
    </citation>
    <scope>NUCLEOTIDE SEQUENCE [LARGE SCALE GENOMIC DNA]</scope>
    <source>
        <strain evidence="1 2">MS6</strain>
    </source>
</reference>